<dbReference type="RefSeq" id="WP_302036952.1">
    <property type="nucleotide sequence ID" value="NZ_JAUKPO010000003.1"/>
</dbReference>
<keyword evidence="2" id="KW-1185">Reference proteome</keyword>
<comment type="caution">
    <text evidence="1">The sequence shown here is derived from an EMBL/GenBank/DDBJ whole genome shotgun (WGS) entry which is preliminary data.</text>
</comment>
<dbReference type="EMBL" id="JAUKPO010000003">
    <property type="protein sequence ID" value="MDO1446151.1"/>
    <property type="molecule type" value="Genomic_DNA"/>
</dbReference>
<reference evidence="1" key="1">
    <citation type="submission" date="2023-07" db="EMBL/GenBank/DDBJ databases">
        <title>The genome sequence of Rhodocytophaga aerolata KACC 12507.</title>
        <authorList>
            <person name="Zhang X."/>
        </authorList>
    </citation>
    <scope>NUCLEOTIDE SEQUENCE</scope>
    <source>
        <strain evidence="1">KACC 12507</strain>
    </source>
</reference>
<evidence type="ECO:0000313" key="2">
    <source>
        <dbReference type="Proteomes" id="UP001168528"/>
    </source>
</evidence>
<sequence>MKTNAQMEKIENFRVQTIEKINCSINECHTLEQLSSVEQFLNRYYSSFSFDPNYFRQEWTLDTQIRKRKLHLSNLIIEESTDSIFGSELMSLNRLSVYIKSNSLVKLREDWVELRSQLIGIDISAYPAMNEKIAYLKNPSRYENQFVREVQDMVYRTWHKLSII</sequence>
<organism evidence="1 2">
    <name type="scientific">Rhodocytophaga aerolata</name>
    <dbReference type="NCBI Taxonomy" id="455078"/>
    <lineage>
        <taxon>Bacteria</taxon>
        <taxon>Pseudomonadati</taxon>
        <taxon>Bacteroidota</taxon>
        <taxon>Cytophagia</taxon>
        <taxon>Cytophagales</taxon>
        <taxon>Rhodocytophagaceae</taxon>
        <taxon>Rhodocytophaga</taxon>
    </lineage>
</organism>
<accession>A0ABT8R221</accession>
<evidence type="ECO:0000313" key="1">
    <source>
        <dbReference type="EMBL" id="MDO1446151.1"/>
    </source>
</evidence>
<name>A0ABT8R221_9BACT</name>
<proteinExistence type="predicted"/>
<protein>
    <submittedName>
        <fullName evidence="1">Uncharacterized protein</fullName>
    </submittedName>
</protein>
<dbReference type="Proteomes" id="UP001168528">
    <property type="component" value="Unassembled WGS sequence"/>
</dbReference>
<gene>
    <name evidence="1" type="ORF">Q0590_07805</name>
</gene>